<proteinExistence type="predicted"/>
<protein>
    <submittedName>
        <fullName evidence="1">Uncharacterized protein</fullName>
    </submittedName>
</protein>
<keyword evidence="2" id="KW-1185">Reference proteome</keyword>
<evidence type="ECO:0000313" key="2">
    <source>
        <dbReference type="Proteomes" id="UP000482209"/>
    </source>
</evidence>
<dbReference type="EMBL" id="VUMT01000020">
    <property type="protein sequence ID" value="MSS64516.1"/>
    <property type="molecule type" value="Genomic_DNA"/>
</dbReference>
<dbReference type="RefSeq" id="WP_154519902.1">
    <property type="nucleotide sequence ID" value="NZ_VUMT01000020.1"/>
</dbReference>
<dbReference type="Proteomes" id="UP000482209">
    <property type="component" value="Unassembled WGS sequence"/>
</dbReference>
<dbReference type="AlphaFoldDB" id="A0A6L5Y066"/>
<comment type="caution">
    <text evidence="1">The sequence shown here is derived from an EMBL/GenBank/DDBJ whole genome shotgun (WGS) entry which is preliminary data.</text>
</comment>
<reference evidence="1 2" key="1">
    <citation type="submission" date="2019-08" db="EMBL/GenBank/DDBJ databases">
        <title>In-depth cultivation of the pig gut microbiome towards novel bacterial diversity and tailored functional studies.</title>
        <authorList>
            <person name="Wylensek D."/>
            <person name="Hitch T.C.A."/>
            <person name="Clavel T."/>
        </authorList>
    </citation>
    <scope>NUCLEOTIDE SEQUENCE [LARGE SCALE GENOMIC DNA]</scope>
    <source>
        <strain evidence="1 2">WCA-693-APC-MOT-I</strain>
    </source>
</reference>
<gene>
    <name evidence="1" type="ORF">FYJ58_11620</name>
</gene>
<organism evidence="1 2">
    <name type="scientific">Velocimicrobium porci</name>
    <dbReference type="NCBI Taxonomy" id="2606634"/>
    <lineage>
        <taxon>Bacteria</taxon>
        <taxon>Bacillati</taxon>
        <taxon>Bacillota</taxon>
        <taxon>Clostridia</taxon>
        <taxon>Lachnospirales</taxon>
        <taxon>Lachnospiraceae</taxon>
        <taxon>Velocimicrobium</taxon>
    </lineage>
</organism>
<sequence>MSNYYGKVRKRSQNLLIVEGNHEKNKLFWLIFKCFPEINVNIDDIWIYGTNIYMLYDDIVKEYGGKWAEENDNIDLPNEKYQYLYNRVKSIKL</sequence>
<evidence type="ECO:0000313" key="1">
    <source>
        <dbReference type="EMBL" id="MSS64516.1"/>
    </source>
</evidence>
<accession>A0A6L5Y066</accession>
<name>A0A6L5Y066_9FIRM</name>